<evidence type="ECO:0000313" key="2">
    <source>
        <dbReference type="Proteomes" id="UP000234323"/>
    </source>
</evidence>
<accession>A0A2I1HBC6</accession>
<protein>
    <submittedName>
        <fullName evidence="1">Uncharacterized protein</fullName>
    </submittedName>
</protein>
<dbReference type="AlphaFoldDB" id="A0A2I1HBC6"/>
<proteinExistence type="predicted"/>
<comment type="caution">
    <text evidence="1">The sequence shown here is derived from an EMBL/GenBank/DDBJ whole genome shotgun (WGS) entry which is preliminary data.</text>
</comment>
<name>A0A2I1HBC6_9GLOM</name>
<gene>
    <name evidence="1" type="ORF">RhiirA4_476215</name>
</gene>
<evidence type="ECO:0000313" key="1">
    <source>
        <dbReference type="EMBL" id="PKY56140.1"/>
    </source>
</evidence>
<keyword evidence="2" id="KW-1185">Reference proteome</keyword>
<sequence>MRNPKFNIPDFEAICEYFIKSIEHGEDIIVQRNGFGGHGATIGGLVIDEGKFP</sequence>
<reference evidence="1 2" key="1">
    <citation type="submission" date="2015-10" db="EMBL/GenBank/DDBJ databases">
        <title>Genome analyses suggest a sexual origin of heterokaryosis in a supposedly ancient asexual fungus.</title>
        <authorList>
            <person name="Ropars J."/>
            <person name="Sedzielewska K."/>
            <person name="Noel J."/>
            <person name="Charron P."/>
            <person name="Farinelli L."/>
            <person name="Marton T."/>
            <person name="Kruger M."/>
            <person name="Pelin A."/>
            <person name="Brachmann A."/>
            <person name="Corradi N."/>
        </authorList>
    </citation>
    <scope>NUCLEOTIDE SEQUENCE [LARGE SCALE GENOMIC DNA]</scope>
    <source>
        <strain evidence="1 2">A4</strain>
    </source>
</reference>
<organism evidence="1 2">
    <name type="scientific">Rhizophagus irregularis</name>
    <dbReference type="NCBI Taxonomy" id="588596"/>
    <lineage>
        <taxon>Eukaryota</taxon>
        <taxon>Fungi</taxon>
        <taxon>Fungi incertae sedis</taxon>
        <taxon>Mucoromycota</taxon>
        <taxon>Glomeromycotina</taxon>
        <taxon>Glomeromycetes</taxon>
        <taxon>Glomerales</taxon>
        <taxon>Glomeraceae</taxon>
        <taxon>Rhizophagus</taxon>
    </lineage>
</organism>
<dbReference type="EMBL" id="LLXI01002078">
    <property type="protein sequence ID" value="PKY56140.1"/>
    <property type="molecule type" value="Genomic_DNA"/>
</dbReference>
<dbReference type="Proteomes" id="UP000234323">
    <property type="component" value="Unassembled WGS sequence"/>
</dbReference>